<gene>
    <name evidence="1" type="ORF">NDI37_19420</name>
</gene>
<name>A0ABV0JVE7_9CYAN</name>
<proteinExistence type="predicted"/>
<dbReference type="RefSeq" id="WP_190421274.1">
    <property type="nucleotide sequence ID" value="NZ_JAMPKK010000047.1"/>
</dbReference>
<accession>A0ABV0JVE7</accession>
<protein>
    <submittedName>
        <fullName evidence="1">Phage tail protein</fullName>
    </submittedName>
</protein>
<evidence type="ECO:0000313" key="2">
    <source>
        <dbReference type="Proteomes" id="UP001442494"/>
    </source>
</evidence>
<organism evidence="1 2">
    <name type="scientific">Funiculus sociatus GB2-A5</name>
    <dbReference type="NCBI Taxonomy" id="2933946"/>
    <lineage>
        <taxon>Bacteria</taxon>
        <taxon>Bacillati</taxon>
        <taxon>Cyanobacteriota</taxon>
        <taxon>Cyanophyceae</taxon>
        <taxon>Coleofasciculales</taxon>
        <taxon>Coleofasciculaceae</taxon>
        <taxon>Funiculus</taxon>
    </lineage>
</organism>
<comment type="caution">
    <text evidence="1">The sequence shown here is derived from an EMBL/GenBank/DDBJ whole genome shotgun (WGS) entry which is preliminary data.</text>
</comment>
<sequence>MAIITVENFELEIKGVGDGLQFKSVDLPAYKTDVQHGDALMSGAKGSVRQTLTKKREAAVQITLVTLASGDAKSTSSLMRKWLLQCMPKAEDGGGFPTSARMAEGVIKSYNSAGEMVDSWKMSGVWICKYQIGKLSADGGLLEETFTLQVDQFDPA</sequence>
<dbReference type="Proteomes" id="UP001442494">
    <property type="component" value="Unassembled WGS sequence"/>
</dbReference>
<dbReference type="EMBL" id="JAMPKK010000047">
    <property type="protein sequence ID" value="MEP0866631.1"/>
    <property type="molecule type" value="Genomic_DNA"/>
</dbReference>
<dbReference type="InterPro" id="IPR010667">
    <property type="entry name" value="Phage_T4_Gp19"/>
</dbReference>
<evidence type="ECO:0000313" key="1">
    <source>
        <dbReference type="EMBL" id="MEP0866631.1"/>
    </source>
</evidence>
<reference evidence="1 2" key="1">
    <citation type="submission" date="2022-04" db="EMBL/GenBank/DDBJ databases">
        <title>Positive selection, recombination, and allopatry shape intraspecific diversity of widespread and dominant cyanobacteria.</title>
        <authorList>
            <person name="Wei J."/>
            <person name="Shu W."/>
            <person name="Hu C."/>
        </authorList>
    </citation>
    <scope>NUCLEOTIDE SEQUENCE [LARGE SCALE GENOMIC DNA]</scope>
    <source>
        <strain evidence="1 2">GB2-A5</strain>
    </source>
</reference>
<keyword evidence="2" id="KW-1185">Reference proteome</keyword>
<dbReference type="Pfam" id="PF06841">
    <property type="entry name" value="Phage_T4_gp19"/>
    <property type="match status" value="1"/>
</dbReference>